<dbReference type="EMBL" id="KN744385">
    <property type="protein sequence ID" value="KIH52159.1"/>
    <property type="molecule type" value="Genomic_DNA"/>
</dbReference>
<name>A0A0C2FZP4_9BILA</name>
<reference evidence="1 2" key="1">
    <citation type="submission" date="2013-12" db="EMBL/GenBank/DDBJ databases">
        <title>Draft genome of the parsitic nematode Ancylostoma duodenale.</title>
        <authorList>
            <person name="Mitreva M."/>
        </authorList>
    </citation>
    <scope>NUCLEOTIDE SEQUENCE [LARGE SCALE GENOMIC DNA]</scope>
    <source>
        <strain evidence="1 2">Zhejiang</strain>
    </source>
</reference>
<dbReference type="OrthoDB" id="10023921at2759"/>
<gene>
    <name evidence="1" type="ORF">ANCDUO_17741</name>
</gene>
<evidence type="ECO:0000313" key="2">
    <source>
        <dbReference type="Proteomes" id="UP000054047"/>
    </source>
</evidence>
<accession>A0A0C2FZP4</accession>
<organism evidence="1 2">
    <name type="scientific">Ancylostoma duodenale</name>
    <dbReference type="NCBI Taxonomy" id="51022"/>
    <lineage>
        <taxon>Eukaryota</taxon>
        <taxon>Metazoa</taxon>
        <taxon>Ecdysozoa</taxon>
        <taxon>Nematoda</taxon>
        <taxon>Chromadorea</taxon>
        <taxon>Rhabditida</taxon>
        <taxon>Rhabditina</taxon>
        <taxon>Rhabditomorpha</taxon>
        <taxon>Strongyloidea</taxon>
        <taxon>Ancylostomatidae</taxon>
        <taxon>Ancylostomatinae</taxon>
        <taxon>Ancylostoma</taxon>
    </lineage>
</organism>
<evidence type="ECO:0000313" key="1">
    <source>
        <dbReference type="EMBL" id="KIH52159.1"/>
    </source>
</evidence>
<dbReference type="AlphaFoldDB" id="A0A0C2FZP4"/>
<dbReference type="Proteomes" id="UP000054047">
    <property type="component" value="Unassembled WGS sequence"/>
</dbReference>
<keyword evidence="2" id="KW-1185">Reference proteome</keyword>
<proteinExistence type="predicted"/>
<protein>
    <submittedName>
        <fullName evidence="1">Uncharacterized protein</fullName>
    </submittedName>
</protein>
<sequence length="108" mass="12730">MNKNSLDGRVGGIILTGWQRYMHHAPLCELLAISIPSLVTDLAYLDDVERNGDELWKQVQVMEDLHMLEWKVSRFRFKNEMKDELMNEIKTLAEKPRFYNLHINVTVK</sequence>